<evidence type="ECO:0000313" key="1">
    <source>
        <dbReference type="EMBL" id="KAJ5094795.1"/>
    </source>
</evidence>
<dbReference type="GO" id="GO:0020037">
    <property type="term" value="F:heme binding"/>
    <property type="evidence" value="ECO:0007669"/>
    <property type="project" value="InterPro"/>
</dbReference>
<keyword evidence="2" id="KW-1185">Reference proteome</keyword>
<dbReference type="InterPro" id="IPR050121">
    <property type="entry name" value="Cytochrome_P450_monoxygenase"/>
</dbReference>
<dbReference type="GO" id="GO:0043386">
    <property type="term" value="P:mycotoxin biosynthetic process"/>
    <property type="evidence" value="ECO:0007669"/>
    <property type="project" value="UniProtKB-ARBA"/>
</dbReference>
<dbReference type="InterPro" id="IPR036396">
    <property type="entry name" value="Cyt_P450_sf"/>
</dbReference>
<name>A0A9W9F7A1_9EURO</name>
<evidence type="ECO:0000313" key="2">
    <source>
        <dbReference type="Proteomes" id="UP001149165"/>
    </source>
</evidence>
<dbReference type="SUPFAM" id="SSF48264">
    <property type="entry name" value="Cytochrome P450"/>
    <property type="match status" value="1"/>
</dbReference>
<dbReference type="EMBL" id="JAPQKH010000006">
    <property type="protein sequence ID" value="KAJ5094795.1"/>
    <property type="molecule type" value="Genomic_DNA"/>
</dbReference>
<reference evidence="1" key="2">
    <citation type="journal article" date="2023" name="IMA Fungus">
        <title>Comparative genomic study of the Penicillium genus elucidates a diverse pangenome and 15 lateral gene transfer events.</title>
        <authorList>
            <person name="Petersen C."/>
            <person name="Sorensen T."/>
            <person name="Nielsen M.R."/>
            <person name="Sondergaard T.E."/>
            <person name="Sorensen J.L."/>
            <person name="Fitzpatrick D.A."/>
            <person name="Frisvad J.C."/>
            <person name="Nielsen K.L."/>
        </authorList>
    </citation>
    <scope>NUCLEOTIDE SEQUENCE</scope>
    <source>
        <strain evidence="1">IBT 30069</strain>
    </source>
</reference>
<comment type="caution">
    <text evidence="1">The sequence shown here is derived from an EMBL/GenBank/DDBJ whole genome shotgun (WGS) entry which is preliminary data.</text>
</comment>
<dbReference type="GO" id="GO:0004497">
    <property type="term" value="F:monooxygenase activity"/>
    <property type="evidence" value="ECO:0007669"/>
    <property type="project" value="InterPro"/>
</dbReference>
<gene>
    <name evidence="1" type="ORF">N7456_010656</name>
</gene>
<organism evidence="1 2">
    <name type="scientific">Penicillium angulare</name>
    <dbReference type="NCBI Taxonomy" id="116970"/>
    <lineage>
        <taxon>Eukaryota</taxon>
        <taxon>Fungi</taxon>
        <taxon>Dikarya</taxon>
        <taxon>Ascomycota</taxon>
        <taxon>Pezizomycotina</taxon>
        <taxon>Eurotiomycetes</taxon>
        <taxon>Eurotiomycetidae</taxon>
        <taxon>Eurotiales</taxon>
        <taxon>Aspergillaceae</taxon>
        <taxon>Penicillium</taxon>
    </lineage>
</organism>
<reference evidence="1" key="1">
    <citation type="submission" date="2022-11" db="EMBL/GenBank/DDBJ databases">
        <authorList>
            <person name="Petersen C."/>
        </authorList>
    </citation>
    <scope>NUCLEOTIDE SEQUENCE</scope>
    <source>
        <strain evidence="1">IBT 30069</strain>
    </source>
</reference>
<dbReference type="PANTHER" id="PTHR24305">
    <property type="entry name" value="CYTOCHROME P450"/>
    <property type="match status" value="1"/>
</dbReference>
<dbReference type="Proteomes" id="UP001149165">
    <property type="component" value="Unassembled WGS sequence"/>
</dbReference>
<dbReference type="AlphaFoldDB" id="A0A9W9F7A1"/>
<dbReference type="GO" id="GO:0005506">
    <property type="term" value="F:iron ion binding"/>
    <property type="evidence" value="ECO:0007669"/>
    <property type="project" value="InterPro"/>
</dbReference>
<dbReference type="OrthoDB" id="1470350at2759"/>
<dbReference type="InterPro" id="IPR001128">
    <property type="entry name" value="Cyt_P450"/>
</dbReference>
<dbReference type="Pfam" id="PF00067">
    <property type="entry name" value="p450"/>
    <property type="match status" value="1"/>
</dbReference>
<dbReference type="Gene3D" id="1.10.630.10">
    <property type="entry name" value="Cytochrome P450"/>
    <property type="match status" value="1"/>
</dbReference>
<dbReference type="GO" id="GO:0016705">
    <property type="term" value="F:oxidoreductase activity, acting on paired donors, with incorporation or reduction of molecular oxygen"/>
    <property type="evidence" value="ECO:0007669"/>
    <property type="project" value="InterPro"/>
</dbReference>
<sequence>MGVSKAYRTLFASNPMGESMNPEALLHPEPLGASVKIVTSISLILTVYILYQRFWHPFARYPGPFLASLTDVWQVKEWLTGKQPYHLTELHAKYGPIVRYGPDKLSVTCKDAVQTVYVRGHKIMPKTEYYEAFGQPNDPNLFNQRNQESHAIRRRIMLKAFAPQIVETYEPILDLHLQRMIEIINGYCRDGRVFDLKQTIYHFLCDGMCDLLYGESPGIQQGSPVASLPDDHHIALWSATIGSWPTLQPLLSIFLLLTPHPRAWKSFRNMLGYFLQAKRIVKARMEAMSDEKWSGRKDVLSRVISLQNVDPENKLTRDNLTAEIFGFVIAGLHPPSATSTLLFWNLLHNKETMDKAVA</sequence>
<evidence type="ECO:0008006" key="3">
    <source>
        <dbReference type="Google" id="ProtNLM"/>
    </source>
</evidence>
<dbReference type="PANTHER" id="PTHR24305:SF103">
    <property type="entry name" value="P450, PUTATIVE (EUROFUNG)-RELATED"/>
    <property type="match status" value="1"/>
</dbReference>
<proteinExistence type="predicted"/>
<accession>A0A9W9F7A1</accession>
<protein>
    <recommendedName>
        <fullName evidence="3">Cytochrome P450</fullName>
    </recommendedName>
</protein>